<name>A0A3S3LNF4_9RHOB</name>
<keyword evidence="3 6" id="KW-0812">Transmembrane</keyword>
<evidence type="ECO:0000259" key="7">
    <source>
        <dbReference type="Pfam" id="PF00482"/>
    </source>
</evidence>
<feature type="transmembrane region" description="Helical" evidence="6">
    <location>
        <begin position="6"/>
        <end position="23"/>
    </location>
</feature>
<feature type="domain" description="Type II secretion system protein GspF" evidence="7">
    <location>
        <begin position="140"/>
        <end position="268"/>
    </location>
</feature>
<dbReference type="PANTHER" id="PTHR35007">
    <property type="entry name" value="INTEGRAL MEMBRANE PROTEIN-RELATED"/>
    <property type="match status" value="1"/>
</dbReference>
<dbReference type="RefSeq" id="WP_128155630.1">
    <property type="nucleotide sequence ID" value="NZ_JBHSOM010000009.1"/>
</dbReference>
<sequence>MENLAILGVAIGEALLLSGLLLWRLAPRAETAVGADDAETLPFLTGDFSPLQRQLAQAGFTNPSAVPLFNLSKVVAGALGFAAGYLGLTWFRGDTPEFSTMTIAACTAAFCIGYMLPALWISARQEAYKQRLEKALPDALDLLQICMEAGQSLDQSIIRTARELHPVHPELAAHLDWAAEAILAGMDRGEAFRRIAAETENEDIGALGNALVQTVRMGTPVAQILIVYTDDLRDKRLRKVESRANVLPTKMTLGTMAFTVPPLLLLLLTPAILRIMGMV</sequence>
<keyword evidence="9" id="KW-1185">Reference proteome</keyword>
<evidence type="ECO:0000256" key="6">
    <source>
        <dbReference type="SAM" id="Phobius"/>
    </source>
</evidence>
<feature type="transmembrane region" description="Helical" evidence="6">
    <location>
        <begin position="253"/>
        <end position="273"/>
    </location>
</feature>
<evidence type="ECO:0000256" key="3">
    <source>
        <dbReference type="ARBA" id="ARBA00022692"/>
    </source>
</evidence>
<evidence type="ECO:0000256" key="5">
    <source>
        <dbReference type="ARBA" id="ARBA00023136"/>
    </source>
</evidence>
<reference evidence="9" key="1">
    <citation type="submission" date="2019-01" db="EMBL/GenBank/DDBJ databases">
        <title>Sinorhodobacter populi sp. nov. isolated from the symptomatic bark tissue of Populus euramericana canker.</title>
        <authorList>
            <person name="Li Y."/>
        </authorList>
    </citation>
    <scope>NUCLEOTIDE SEQUENCE [LARGE SCALE GENOMIC DNA]</scope>
    <source>
        <strain evidence="9">CGMCC 1.12963</strain>
    </source>
</reference>
<gene>
    <name evidence="8" type="ORF">EOW66_06580</name>
</gene>
<evidence type="ECO:0000256" key="2">
    <source>
        <dbReference type="ARBA" id="ARBA00022475"/>
    </source>
</evidence>
<dbReference type="GO" id="GO:0005886">
    <property type="term" value="C:plasma membrane"/>
    <property type="evidence" value="ECO:0007669"/>
    <property type="project" value="UniProtKB-SubCell"/>
</dbReference>
<evidence type="ECO:0000256" key="1">
    <source>
        <dbReference type="ARBA" id="ARBA00004651"/>
    </source>
</evidence>
<evidence type="ECO:0000256" key="4">
    <source>
        <dbReference type="ARBA" id="ARBA00022989"/>
    </source>
</evidence>
<organism evidence="8 9">
    <name type="scientific">Paenirhodobacter huangdaonensis</name>
    <dbReference type="NCBI Taxonomy" id="2501515"/>
    <lineage>
        <taxon>Bacteria</taxon>
        <taxon>Pseudomonadati</taxon>
        <taxon>Pseudomonadota</taxon>
        <taxon>Alphaproteobacteria</taxon>
        <taxon>Rhodobacterales</taxon>
        <taxon>Rhodobacter group</taxon>
        <taxon>Paenirhodobacter</taxon>
    </lineage>
</organism>
<dbReference type="InterPro" id="IPR018076">
    <property type="entry name" value="T2SS_GspF_dom"/>
</dbReference>
<feature type="transmembrane region" description="Helical" evidence="6">
    <location>
        <begin position="98"/>
        <end position="121"/>
    </location>
</feature>
<dbReference type="AlphaFoldDB" id="A0A3S3LNF4"/>
<comment type="subcellular location">
    <subcellularLocation>
        <location evidence="1">Cell membrane</location>
        <topology evidence="1">Multi-pass membrane protein</topology>
    </subcellularLocation>
</comment>
<evidence type="ECO:0000313" key="9">
    <source>
        <dbReference type="Proteomes" id="UP000288071"/>
    </source>
</evidence>
<evidence type="ECO:0000313" key="8">
    <source>
        <dbReference type="EMBL" id="RWR53368.1"/>
    </source>
</evidence>
<comment type="caution">
    <text evidence="8">The sequence shown here is derived from an EMBL/GenBank/DDBJ whole genome shotgun (WGS) entry which is preliminary data.</text>
</comment>
<dbReference type="EMBL" id="SAVA01000003">
    <property type="protein sequence ID" value="RWR53368.1"/>
    <property type="molecule type" value="Genomic_DNA"/>
</dbReference>
<protein>
    <submittedName>
        <fullName evidence="8">Type II secretion system F family protein</fullName>
    </submittedName>
</protein>
<reference evidence="8 9" key="2">
    <citation type="submission" date="2019-01" db="EMBL/GenBank/DDBJ databases">
        <title>Sinorhodobacter populi sp. nov. isolated from the symptomatic bark tissue of Populus euramericana canker.</title>
        <authorList>
            <person name="Xu G."/>
        </authorList>
    </citation>
    <scope>NUCLEOTIDE SEQUENCE [LARGE SCALE GENOMIC DNA]</scope>
    <source>
        <strain evidence="8 9">CGMCC 1.12963</strain>
    </source>
</reference>
<proteinExistence type="predicted"/>
<accession>A0A3S3LNF4</accession>
<keyword evidence="2" id="KW-1003">Cell membrane</keyword>
<dbReference type="PANTHER" id="PTHR35007:SF2">
    <property type="entry name" value="PILUS ASSEMBLE PROTEIN"/>
    <property type="match status" value="1"/>
</dbReference>
<keyword evidence="4 6" id="KW-1133">Transmembrane helix</keyword>
<feature type="transmembrane region" description="Helical" evidence="6">
    <location>
        <begin position="74"/>
        <end position="92"/>
    </location>
</feature>
<keyword evidence="5 6" id="KW-0472">Membrane</keyword>
<dbReference type="Proteomes" id="UP000288071">
    <property type="component" value="Unassembled WGS sequence"/>
</dbReference>
<dbReference type="Pfam" id="PF00482">
    <property type="entry name" value="T2SSF"/>
    <property type="match status" value="1"/>
</dbReference>